<evidence type="ECO:0000256" key="10">
    <source>
        <dbReference type="ARBA" id="ARBA00031497"/>
    </source>
</evidence>
<dbReference type="AlphaFoldDB" id="A0A821TKZ1"/>
<comment type="caution">
    <text evidence="12">The sequence shown here is derived from an EMBL/GenBank/DDBJ whole genome shotgun (WGS) entry which is preliminary data.</text>
</comment>
<evidence type="ECO:0000256" key="4">
    <source>
        <dbReference type="ARBA" id="ARBA00022692"/>
    </source>
</evidence>
<dbReference type="PANTHER" id="PTHR21382">
    <property type="entry name" value="NADH-UBIQUINONE OXIDOREDUCTASE SUBUNIT"/>
    <property type="match status" value="1"/>
</dbReference>
<evidence type="ECO:0000256" key="8">
    <source>
        <dbReference type="ARBA" id="ARBA00023136"/>
    </source>
</evidence>
<feature type="transmembrane region" description="Helical" evidence="11">
    <location>
        <begin position="109"/>
        <end position="127"/>
    </location>
</feature>
<evidence type="ECO:0000256" key="7">
    <source>
        <dbReference type="ARBA" id="ARBA00023128"/>
    </source>
</evidence>
<dbReference type="GO" id="GO:0006120">
    <property type="term" value="P:mitochondrial electron transport, NADH to ubiquinone"/>
    <property type="evidence" value="ECO:0007669"/>
    <property type="project" value="InterPro"/>
</dbReference>
<evidence type="ECO:0000256" key="11">
    <source>
        <dbReference type="SAM" id="Phobius"/>
    </source>
</evidence>
<keyword evidence="6 11" id="KW-1133">Transmembrane helix</keyword>
<keyword evidence="5" id="KW-0999">Mitochondrion inner membrane</keyword>
<dbReference type="Pfam" id="PF02466">
    <property type="entry name" value="Tim17"/>
    <property type="match status" value="1"/>
</dbReference>
<keyword evidence="8 11" id="KW-0472">Membrane</keyword>
<evidence type="ECO:0000256" key="2">
    <source>
        <dbReference type="ARBA" id="ARBA00008699"/>
    </source>
</evidence>
<proteinExistence type="inferred from homology"/>
<dbReference type="GO" id="GO:0005743">
    <property type="term" value="C:mitochondrial inner membrane"/>
    <property type="evidence" value="ECO:0007669"/>
    <property type="project" value="UniProtKB-SubCell"/>
</dbReference>
<evidence type="ECO:0000256" key="9">
    <source>
        <dbReference type="ARBA" id="ARBA00030608"/>
    </source>
</evidence>
<evidence type="ECO:0000256" key="5">
    <source>
        <dbReference type="ARBA" id="ARBA00022792"/>
    </source>
</evidence>
<evidence type="ECO:0000256" key="3">
    <source>
        <dbReference type="ARBA" id="ARBA00018191"/>
    </source>
</evidence>
<dbReference type="OrthoDB" id="1913277at2759"/>
<feature type="transmembrane region" description="Helical" evidence="11">
    <location>
        <begin position="87"/>
        <end position="103"/>
    </location>
</feature>
<keyword evidence="13" id="KW-1185">Reference proteome</keyword>
<protein>
    <recommendedName>
        <fullName evidence="3">NADH dehydrogenase [ubiquinone] 1 alpha subcomplex subunit 11</fullName>
    </recommendedName>
    <alternativeName>
        <fullName evidence="9">Complex I-B14.7</fullName>
    </alternativeName>
    <alternativeName>
        <fullName evidence="10">NADH-ubiquinone oxidoreductase subunit B14.7</fullName>
    </alternativeName>
</protein>
<name>A0A821TKZ1_9NEOP</name>
<evidence type="ECO:0000256" key="1">
    <source>
        <dbReference type="ARBA" id="ARBA00004292"/>
    </source>
</evidence>
<feature type="transmembrane region" description="Helical" evidence="11">
    <location>
        <begin position="27"/>
        <end position="44"/>
    </location>
</feature>
<comment type="similarity">
    <text evidence="2">Belongs to the complex I NDUFA11 subunit family.</text>
</comment>
<accession>A0A821TKZ1</accession>
<evidence type="ECO:0000256" key="6">
    <source>
        <dbReference type="ARBA" id="ARBA00022989"/>
    </source>
</evidence>
<comment type="subcellular location">
    <subcellularLocation>
        <location evidence="1">Mitochondrion inner membrane</location>
        <topology evidence="1">Multi-pass membrane protein</topology>
        <orientation evidence="1">Matrix side</orientation>
    </subcellularLocation>
</comment>
<keyword evidence="4 11" id="KW-0812">Transmembrane</keyword>
<organism evidence="12 13">
    <name type="scientific">Pieris macdunnoughi</name>
    <dbReference type="NCBI Taxonomy" id="345717"/>
    <lineage>
        <taxon>Eukaryota</taxon>
        <taxon>Metazoa</taxon>
        <taxon>Ecdysozoa</taxon>
        <taxon>Arthropoda</taxon>
        <taxon>Hexapoda</taxon>
        <taxon>Insecta</taxon>
        <taxon>Pterygota</taxon>
        <taxon>Neoptera</taxon>
        <taxon>Endopterygota</taxon>
        <taxon>Lepidoptera</taxon>
        <taxon>Glossata</taxon>
        <taxon>Ditrysia</taxon>
        <taxon>Papilionoidea</taxon>
        <taxon>Pieridae</taxon>
        <taxon>Pierinae</taxon>
        <taxon>Pieris</taxon>
    </lineage>
</organism>
<keyword evidence="7" id="KW-0496">Mitochondrion</keyword>
<reference evidence="12" key="1">
    <citation type="submission" date="2021-02" db="EMBL/GenBank/DDBJ databases">
        <authorList>
            <person name="Steward A R."/>
        </authorList>
    </citation>
    <scope>NUCLEOTIDE SEQUENCE</scope>
</reference>
<dbReference type="Proteomes" id="UP000663880">
    <property type="component" value="Unassembled WGS sequence"/>
</dbReference>
<feature type="transmembrane region" description="Helical" evidence="11">
    <location>
        <begin position="56"/>
        <end position="75"/>
    </location>
</feature>
<dbReference type="GO" id="GO:0045271">
    <property type="term" value="C:respiratory chain complex I"/>
    <property type="evidence" value="ECO:0007669"/>
    <property type="project" value="InterPro"/>
</dbReference>
<dbReference type="InterPro" id="IPR039205">
    <property type="entry name" value="NDUFA11"/>
</dbReference>
<sequence length="168" mass="18679">MSLLTYKYYDTPEGQDIFKKTFVTTKYAILASLPVATFDVLLYSHPKGIFQTVMRYGFYLGPAISMATAFTLTTNIAQNVRGKNDEFNYFLGGAAAGAVFASLRRQPVIAVPAAIVLGACGIVKKIGIDNDFTFFPKLHSGKESINSVRRDWTFVKDIDELKNWEKGN</sequence>
<evidence type="ECO:0000313" key="12">
    <source>
        <dbReference type="EMBL" id="CAF4877144.1"/>
    </source>
</evidence>
<dbReference type="EMBL" id="CAJOBZ010000025">
    <property type="protein sequence ID" value="CAF4877144.1"/>
    <property type="molecule type" value="Genomic_DNA"/>
</dbReference>
<evidence type="ECO:0000313" key="13">
    <source>
        <dbReference type="Proteomes" id="UP000663880"/>
    </source>
</evidence>
<dbReference type="PANTHER" id="PTHR21382:SF1">
    <property type="entry name" value="NADH DEHYDROGENASE [UBIQUINONE] 1 ALPHA SUBCOMPLEX SUBUNIT 11"/>
    <property type="match status" value="1"/>
</dbReference>
<gene>
    <name evidence="12" type="ORF">PMACD_LOCUS9266</name>
</gene>